<dbReference type="PANTHER" id="PTHR33186">
    <property type="entry name" value="OS10G0136150 PROTEIN-RELATED"/>
    <property type="match status" value="1"/>
</dbReference>
<proteinExistence type="predicted"/>
<dbReference type="Gramene" id="TraesWEE_scaffold_056768_01G000200.1">
    <property type="protein sequence ID" value="TraesWEE_scaffold_056768_01G000200.1"/>
    <property type="gene ID" value="TraesWEE_scaffold_056768_01G000200"/>
</dbReference>
<name>A0A3B6UBE8_WHEAT</name>
<accession>A0A3B6UBE8</accession>
<dbReference type="Proteomes" id="UP000019116">
    <property type="component" value="Chromosome Un"/>
</dbReference>
<dbReference type="Gramene" id="TraesROB_scaffold_049967_01G000200.1">
    <property type="protein sequence ID" value="TraesROB_scaffold_049967_01G000200.1"/>
    <property type="gene ID" value="TraesROB_scaffold_049967_01G000200"/>
</dbReference>
<dbReference type="AlphaFoldDB" id="A0A3B6UBE8"/>
<dbReference type="Gramene" id="TraesCSU02G141700.1">
    <property type="protein sequence ID" value="TraesCSU02G141700.1"/>
    <property type="gene ID" value="TraesCSU02G141700"/>
</dbReference>
<organism evidence="1">
    <name type="scientific">Triticum aestivum</name>
    <name type="common">Wheat</name>
    <dbReference type="NCBI Taxonomy" id="4565"/>
    <lineage>
        <taxon>Eukaryota</taxon>
        <taxon>Viridiplantae</taxon>
        <taxon>Streptophyta</taxon>
        <taxon>Embryophyta</taxon>
        <taxon>Tracheophyta</taxon>
        <taxon>Spermatophyta</taxon>
        <taxon>Magnoliopsida</taxon>
        <taxon>Liliopsida</taxon>
        <taxon>Poales</taxon>
        <taxon>Poaceae</taxon>
        <taxon>BOP clade</taxon>
        <taxon>Pooideae</taxon>
        <taxon>Triticodae</taxon>
        <taxon>Triticeae</taxon>
        <taxon>Triticinae</taxon>
        <taxon>Triticum</taxon>
    </lineage>
</organism>
<evidence type="ECO:0000313" key="1">
    <source>
        <dbReference type="EnsemblPlants" id="TraesCSU02G141700.1"/>
    </source>
</evidence>
<dbReference type="Gramene" id="TraesCLE_scaffold_079193_01G000200.1">
    <property type="protein sequence ID" value="TraesCLE_scaffold_079193_01G000200.1"/>
    <property type="gene ID" value="TraesCLE_scaffold_079193_01G000200"/>
</dbReference>
<dbReference type="PANTHER" id="PTHR33186:SF13">
    <property type="entry name" value="OS10G0138300 PROTEIN"/>
    <property type="match status" value="1"/>
</dbReference>
<keyword evidence="2" id="KW-1185">Reference proteome</keyword>
<dbReference type="EnsemblPlants" id="TraesCSU02G141700.1">
    <property type="protein sequence ID" value="TraesCSU02G141700.1"/>
    <property type="gene ID" value="TraesCSU02G141700"/>
</dbReference>
<protein>
    <submittedName>
        <fullName evidence="1">Uncharacterized protein</fullName>
    </submittedName>
</protein>
<dbReference type="Gramene" id="TraesCAD_scaffold_050288_01G000200.1">
    <property type="protein sequence ID" value="TraesCAD_scaffold_050288_01G000200.1"/>
    <property type="gene ID" value="TraesCAD_scaffold_050288_01G000200"/>
</dbReference>
<evidence type="ECO:0000313" key="2">
    <source>
        <dbReference type="Proteomes" id="UP000019116"/>
    </source>
</evidence>
<reference evidence="1" key="2">
    <citation type="submission" date="2018-10" db="UniProtKB">
        <authorList>
            <consortium name="EnsemblPlants"/>
        </authorList>
    </citation>
    <scope>IDENTIFICATION</scope>
</reference>
<dbReference type="OrthoDB" id="675053at2759"/>
<reference evidence="1" key="1">
    <citation type="submission" date="2018-08" db="EMBL/GenBank/DDBJ databases">
        <authorList>
            <person name="Rossello M."/>
        </authorList>
    </citation>
    <scope>NUCLEOTIDE SEQUENCE [LARGE SCALE GENOMIC DNA]</scope>
    <source>
        <strain evidence="1">cv. Chinese Spring</strain>
    </source>
</reference>
<sequence length="115" mass="13013">MRADGGGLGFLFISGNCFQLWKRKTDCDGVASWVLGRTVALDKLLSMNSEEGSQSPRILGFAEDNNVVLLWAFIGDIFMLQVKSLQLKKLFESYRSFSWRHYYPFEGVYTAGINS</sequence>
<dbReference type="OMA" id="IFMIHLE"/>
<dbReference type="STRING" id="4565.A0A3B6UBE8"/>